<feature type="domain" description="Glutaminase A N-terminal" evidence="2">
    <location>
        <begin position="185"/>
        <end position="421"/>
    </location>
</feature>
<evidence type="ECO:0008006" key="5">
    <source>
        <dbReference type="Google" id="ProtNLM"/>
    </source>
</evidence>
<dbReference type="EMBL" id="VDEP01000270">
    <property type="protein sequence ID" value="KAA1116788.1"/>
    <property type="molecule type" value="Genomic_DNA"/>
</dbReference>
<organism evidence="3 4">
    <name type="scientific">Puccinia graminis f. sp. tritici</name>
    <dbReference type="NCBI Taxonomy" id="56615"/>
    <lineage>
        <taxon>Eukaryota</taxon>
        <taxon>Fungi</taxon>
        <taxon>Dikarya</taxon>
        <taxon>Basidiomycota</taxon>
        <taxon>Pucciniomycotina</taxon>
        <taxon>Pucciniomycetes</taxon>
        <taxon>Pucciniales</taxon>
        <taxon>Pucciniaceae</taxon>
        <taxon>Puccinia</taxon>
    </lineage>
</organism>
<name>A0A5B0QU15_PUCGR</name>
<reference evidence="3 4" key="1">
    <citation type="submission" date="2019-05" db="EMBL/GenBank/DDBJ databases">
        <title>Emergence of the Ug99 lineage of the wheat stem rust pathogen through somatic hybridization.</title>
        <authorList>
            <person name="Li F."/>
            <person name="Upadhyaya N.M."/>
            <person name="Sperschneider J."/>
            <person name="Matny O."/>
            <person name="Nguyen-Phuc H."/>
            <person name="Mago R."/>
            <person name="Raley C."/>
            <person name="Miller M.E."/>
            <person name="Silverstein K.A.T."/>
            <person name="Henningsen E."/>
            <person name="Hirsch C.D."/>
            <person name="Visser B."/>
            <person name="Pretorius Z.A."/>
            <person name="Steffenson B.J."/>
            <person name="Schwessinger B."/>
            <person name="Dodds P.N."/>
            <person name="Figueroa M."/>
        </authorList>
    </citation>
    <scope>NUCLEOTIDE SEQUENCE [LARGE SCALE GENOMIC DNA]</scope>
    <source>
        <strain evidence="3 4">Ug99</strain>
    </source>
</reference>
<dbReference type="InterPro" id="IPR033433">
    <property type="entry name" value="GtaA_N"/>
</dbReference>
<dbReference type="InterPro" id="IPR032514">
    <property type="entry name" value="GtaA_central"/>
</dbReference>
<dbReference type="Pfam" id="PF16335">
    <property type="entry name" value="GtaA_6_Hairpin"/>
    <property type="match status" value="1"/>
</dbReference>
<dbReference type="PANTHER" id="PTHR31987:SF1">
    <property type="entry name" value="GLUTAMINASE A"/>
    <property type="match status" value="1"/>
</dbReference>
<comment type="caution">
    <text evidence="3">The sequence shown here is derived from an EMBL/GenBank/DDBJ whole genome shotgun (WGS) entry which is preliminary data.</text>
</comment>
<evidence type="ECO:0000313" key="3">
    <source>
        <dbReference type="EMBL" id="KAA1116788.1"/>
    </source>
</evidence>
<proteinExistence type="predicted"/>
<protein>
    <recommendedName>
        <fullName evidence="5">Glutaminase A</fullName>
    </recommendedName>
</protein>
<sequence length="843" mass="95225">MIQDSRLLENLFPVCTSLEITVYYHQGISQSNMRLSQAHRGLLGLPLLLPLLLSTKLINSLQTQQPLILQPRPDSALAASDYLTNNSSSFYPLLPPAIPLAVKSPYLSAWLATGQEGGNGGYLAGRWAQFWPIQFPQNPFAYRLGWAGLIQVNGETYEFMGRPNEDFIGNRHRRATQRGFRYTSSRSIFEFEAAGIRFLVTFLSPIAPEGDLLRQSLPFSYLTVELIEDTLKHTDRISVYTDIQADWASGDHSVNATWSIDHFNHSVAYKLGRKDQLKFAEQYEYAEWGQVIYATKKVSGLTTASGVASQLRSHFVSHGKLNGDQDEEYRKISDQTAGLGFSLPLTRNNKSVVFVIGHVRDPYVQSIEKANRHYPEGKLCEKWGYWRSVFNQTDEAIAFSLKDYPAAVRYADFIDKKIEDDARKLGGDDYVAIASLSARQALGAMELTIGKDEDGNYDPNDVAAFLKEISSNGDMSTVDVIFPQFPALAYLDPQLLKLLLEPLFKYSQSGLYPNRWTVHDLGRYPNATGHNDGRDEPMPVEEAGNILMMALAYYQLTNDDEWLVKHYVILKQWAGFLVDDGLIPAEQLSTDDFAGTLANQTNLALKAIVGIGAMAEIAHKSGYKEEGESFRNIAEQYVDHWIGFSLSESRNHTKLAYQLHDSWGTLYNLFGDRLLNLKLIPERIYRIQDDFYPSVANQFGVPLDSRHTWAKTDWQMFAAGAAVTIQTRDLFMNKLVDFLKANKVNAGFPDLYETETAEFPGRSKTSTWRIEFINRPVSGGHFSILALDRLNKANGVTKFPFHNRHRHPSRATTSIPPVYRSELWAKLCIPWLVAMVFHQLFLA</sequence>
<feature type="domain" description="Glutaminase A central" evidence="1">
    <location>
        <begin position="427"/>
        <end position="785"/>
    </location>
</feature>
<evidence type="ECO:0000259" key="2">
    <source>
        <dbReference type="Pfam" id="PF17168"/>
    </source>
</evidence>
<gene>
    <name evidence="3" type="ORF">PGTUg99_019987</name>
</gene>
<dbReference type="Pfam" id="PF17168">
    <property type="entry name" value="DUF5127"/>
    <property type="match status" value="1"/>
</dbReference>
<dbReference type="GO" id="GO:0005975">
    <property type="term" value="P:carbohydrate metabolic process"/>
    <property type="evidence" value="ECO:0007669"/>
    <property type="project" value="InterPro"/>
</dbReference>
<accession>A0A5B0QU15</accession>
<dbReference type="Proteomes" id="UP000325313">
    <property type="component" value="Unassembled WGS sequence"/>
</dbReference>
<dbReference type="SUPFAM" id="SSF48208">
    <property type="entry name" value="Six-hairpin glycosidases"/>
    <property type="match status" value="1"/>
</dbReference>
<evidence type="ECO:0000259" key="1">
    <source>
        <dbReference type="Pfam" id="PF16335"/>
    </source>
</evidence>
<evidence type="ECO:0000313" key="4">
    <source>
        <dbReference type="Proteomes" id="UP000325313"/>
    </source>
</evidence>
<dbReference type="InterPro" id="IPR052743">
    <property type="entry name" value="Glutaminase_GtaA"/>
</dbReference>
<dbReference type="AlphaFoldDB" id="A0A5B0QU15"/>
<dbReference type="InterPro" id="IPR008928">
    <property type="entry name" value="6-hairpin_glycosidase_sf"/>
</dbReference>
<dbReference type="PANTHER" id="PTHR31987">
    <property type="entry name" value="GLUTAMINASE A-RELATED"/>
    <property type="match status" value="1"/>
</dbReference>